<dbReference type="InterPro" id="IPR032675">
    <property type="entry name" value="LRR_dom_sf"/>
</dbReference>
<dbReference type="GO" id="GO:0005634">
    <property type="term" value="C:nucleus"/>
    <property type="evidence" value="ECO:0007669"/>
    <property type="project" value="TreeGrafter"/>
</dbReference>
<protein>
    <submittedName>
        <fullName evidence="4">Uncharacterized protein</fullName>
    </submittedName>
</protein>
<reference evidence="4" key="1">
    <citation type="submission" date="2021-01" db="EMBL/GenBank/DDBJ databases">
        <authorList>
            <person name="Corre E."/>
            <person name="Pelletier E."/>
            <person name="Niang G."/>
            <person name="Scheremetjew M."/>
            <person name="Finn R."/>
            <person name="Kale V."/>
            <person name="Holt S."/>
            <person name="Cochrane G."/>
            <person name="Meng A."/>
            <person name="Brown T."/>
            <person name="Cohen L."/>
        </authorList>
    </citation>
    <scope>NUCLEOTIDE SEQUENCE</scope>
    <source>
        <strain evidence="4">CCMP2877</strain>
    </source>
</reference>
<dbReference type="EMBL" id="HBGJ01029967">
    <property type="protein sequence ID" value="CAD9260557.1"/>
    <property type="molecule type" value="Transcribed_RNA"/>
</dbReference>
<dbReference type="GO" id="GO:0048471">
    <property type="term" value="C:perinuclear region of cytoplasm"/>
    <property type="evidence" value="ECO:0007669"/>
    <property type="project" value="TreeGrafter"/>
</dbReference>
<dbReference type="InterPro" id="IPR027038">
    <property type="entry name" value="RanGap"/>
</dbReference>
<evidence type="ECO:0000313" key="4">
    <source>
        <dbReference type="EMBL" id="CAD9260557.1"/>
    </source>
</evidence>
<dbReference type="SUPFAM" id="SSF52047">
    <property type="entry name" value="RNI-like"/>
    <property type="match status" value="2"/>
</dbReference>
<dbReference type="InterPro" id="IPR001611">
    <property type="entry name" value="Leu-rich_rpt"/>
</dbReference>
<dbReference type="SMART" id="SM00368">
    <property type="entry name" value="LRR_RI"/>
    <property type="match status" value="11"/>
</dbReference>
<evidence type="ECO:0000256" key="3">
    <source>
        <dbReference type="ARBA" id="ARBA00022737"/>
    </source>
</evidence>
<evidence type="ECO:0000256" key="1">
    <source>
        <dbReference type="ARBA" id="ARBA00022468"/>
    </source>
</evidence>
<gene>
    <name evidence="4" type="ORF">PPAR1163_LOCUS18935</name>
</gene>
<dbReference type="Gene3D" id="3.80.10.10">
    <property type="entry name" value="Ribonuclease Inhibitor"/>
    <property type="match status" value="4"/>
</dbReference>
<keyword evidence="2" id="KW-0433">Leucine-rich repeat</keyword>
<keyword evidence="3" id="KW-0677">Repeat</keyword>
<organism evidence="4">
    <name type="scientific">Phaeomonas parva</name>
    <dbReference type="NCBI Taxonomy" id="124430"/>
    <lineage>
        <taxon>Eukaryota</taxon>
        <taxon>Sar</taxon>
        <taxon>Stramenopiles</taxon>
        <taxon>Ochrophyta</taxon>
        <taxon>Pinguiophyceae</taxon>
        <taxon>Pinguiochrysidales</taxon>
        <taxon>Pinguiochrysidaceae</taxon>
        <taxon>Phaeomonas</taxon>
    </lineage>
</organism>
<dbReference type="GO" id="GO:0005829">
    <property type="term" value="C:cytosol"/>
    <property type="evidence" value="ECO:0007669"/>
    <property type="project" value="TreeGrafter"/>
</dbReference>
<name>A0A7S1XVM0_9STRA</name>
<dbReference type="Pfam" id="PF13516">
    <property type="entry name" value="LRR_6"/>
    <property type="match status" value="3"/>
</dbReference>
<dbReference type="GO" id="GO:0005096">
    <property type="term" value="F:GTPase activator activity"/>
    <property type="evidence" value="ECO:0007669"/>
    <property type="project" value="UniProtKB-KW"/>
</dbReference>
<keyword evidence="1" id="KW-0343">GTPase activation</keyword>
<accession>A0A7S1XVM0</accession>
<dbReference type="GO" id="GO:0006913">
    <property type="term" value="P:nucleocytoplasmic transport"/>
    <property type="evidence" value="ECO:0007669"/>
    <property type="project" value="TreeGrafter"/>
</dbReference>
<dbReference type="InterPro" id="IPR006553">
    <property type="entry name" value="Leu-rich_rpt_Cys-con_subtyp"/>
</dbReference>
<dbReference type="PANTHER" id="PTHR24113">
    <property type="entry name" value="RAN GTPASE-ACTIVATING PROTEIN 1"/>
    <property type="match status" value="1"/>
</dbReference>
<proteinExistence type="predicted"/>
<dbReference type="SMART" id="SM00367">
    <property type="entry name" value="LRR_CC"/>
    <property type="match status" value="8"/>
</dbReference>
<sequence length="735" mass="79912">MGVDLEELWLRASGIGDVGLARLCQCLRDCPNLRVLILSECGISDAGLAALGRDLHHLVQLEHLDVSRNRFAEEGQRGFASSLASGPAPPRVKELIGIELNRYTTELGLPGEHAEAKAEQLFALLNGARLIQGQEIHVAPNRGPVDRIRGKFAKAATQDTFLVNLNFIDMQDPRVFGVVLEEIDAHRENLAELWLRGCALQDAAALQLAPRLKQCEKLEQLLLSENAIETNGVRALVLDLALCPRLRLLFLNHNRLGDGGLLCVGENLFRHGGLKELHVTGNTFSHEGERGFAKALASGPTPPKILTLTGVRLNRYVRDMGLPVGLGEASNADIFNFLNDWRGNQRSTVDKVQGAFAQRSGSSGKVNLNFADLSESDALTAVLEAIEKIGNEDERNLQDVWFRGCNLGDAGTRSVATALRGASGLREVVLSENRITDGSVIAVADSLGSWPNLAVLDLASNGFSDAGLLAIGRNMHLCPRLHTLSVNENVFSPDGVRAFAVALAEAPPPPALHELRGIRLNRHVRDMQLPPALDDTTNAEIMDALHNDLHRKKKRTSAQRIRRKVEKSEELSGLANLNFIKIDHEEALDMMRDEMARQGARLTEIWARGCGLGDEGIAAFAQHLRFCPNVKNLILSENAIGDDGLETLAEYLWCAPQLESLDISGNRFTPAGERAFAIAIARGESPPPPLKVLRGLDLTLYCGEIKMSRGEMSLAEAMDGAATNASIFAALHRAG</sequence>
<evidence type="ECO:0000256" key="2">
    <source>
        <dbReference type="ARBA" id="ARBA00022614"/>
    </source>
</evidence>
<dbReference type="PANTHER" id="PTHR24113:SF12">
    <property type="entry name" value="RAN GTPASE-ACTIVATING PROTEIN 1"/>
    <property type="match status" value="1"/>
</dbReference>
<dbReference type="AlphaFoldDB" id="A0A7S1XVM0"/>
<dbReference type="GO" id="GO:0031267">
    <property type="term" value="F:small GTPase binding"/>
    <property type="evidence" value="ECO:0007669"/>
    <property type="project" value="TreeGrafter"/>
</dbReference>